<accession>A0A4Y2F159</accession>
<gene>
    <name evidence="1" type="ORF">AVEN_208043_1</name>
</gene>
<dbReference type="Proteomes" id="UP000499080">
    <property type="component" value="Unassembled WGS sequence"/>
</dbReference>
<evidence type="ECO:0000313" key="1">
    <source>
        <dbReference type="EMBL" id="GBM34841.1"/>
    </source>
</evidence>
<name>A0A4Y2F159_ARAVE</name>
<dbReference type="AlphaFoldDB" id="A0A4Y2F159"/>
<organism evidence="1 2">
    <name type="scientific">Araneus ventricosus</name>
    <name type="common">Orbweaver spider</name>
    <name type="synonym">Epeira ventricosa</name>
    <dbReference type="NCBI Taxonomy" id="182803"/>
    <lineage>
        <taxon>Eukaryota</taxon>
        <taxon>Metazoa</taxon>
        <taxon>Ecdysozoa</taxon>
        <taxon>Arthropoda</taxon>
        <taxon>Chelicerata</taxon>
        <taxon>Arachnida</taxon>
        <taxon>Araneae</taxon>
        <taxon>Araneomorphae</taxon>
        <taxon>Entelegynae</taxon>
        <taxon>Araneoidea</taxon>
        <taxon>Araneidae</taxon>
        <taxon>Araneus</taxon>
    </lineage>
</organism>
<reference evidence="1 2" key="1">
    <citation type="journal article" date="2019" name="Sci. Rep.">
        <title>Orb-weaving spider Araneus ventricosus genome elucidates the spidroin gene catalogue.</title>
        <authorList>
            <person name="Kono N."/>
            <person name="Nakamura H."/>
            <person name="Ohtoshi R."/>
            <person name="Moran D.A.P."/>
            <person name="Shinohara A."/>
            <person name="Yoshida Y."/>
            <person name="Fujiwara M."/>
            <person name="Mori M."/>
            <person name="Tomita M."/>
            <person name="Arakawa K."/>
        </authorList>
    </citation>
    <scope>NUCLEOTIDE SEQUENCE [LARGE SCALE GENOMIC DNA]</scope>
</reference>
<sequence>MNTVRAKWIKVSTWYSLRNFLSASNFGSNASTDDQFTRVYVNAITRHNGLDECNSARSFLYHDWRSASNFGSNASTDDQFTRVYVNAITRHNGLDKCNSARSFLHHDWRSVSNFGSNALTDDQFTCVYVNLLLEILCSLTSPVNRLEGSLT</sequence>
<proteinExistence type="predicted"/>
<evidence type="ECO:0000313" key="2">
    <source>
        <dbReference type="Proteomes" id="UP000499080"/>
    </source>
</evidence>
<protein>
    <submittedName>
        <fullName evidence="1">Uncharacterized protein</fullName>
    </submittedName>
</protein>
<comment type="caution">
    <text evidence="1">The sequence shown here is derived from an EMBL/GenBank/DDBJ whole genome shotgun (WGS) entry which is preliminary data.</text>
</comment>
<dbReference type="EMBL" id="BGPR01000770">
    <property type="protein sequence ID" value="GBM34841.1"/>
    <property type="molecule type" value="Genomic_DNA"/>
</dbReference>
<keyword evidence="2" id="KW-1185">Reference proteome</keyword>